<feature type="region of interest" description="Disordered" evidence="1">
    <location>
        <begin position="1"/>
        <end position="21"/>
    </location>
</feature>
<name>A0A1I8A4G8_9BILA</name>
<accession>A0A1I8A4G8</accession>
<protein>
    <submittedName>
        <fullName evidence="3">PEROXIDASE_4 domain-containing protein</fullName>
    </submittedName>
</protein>
<proteinExistence type="predicted"/>
<evidence type="ECO:0000313" key="3">
    <source>
        <dbReference type="WBParaSite" id="L893_g3276.t1"/>
    </source>
</evidence>
<dbReference type="WBParaSite" id="L893_g3276.t1">
    <property type="protein sequence ID" value="L893_g3276.t1"/>
    <property type="gene ID" value="L893_g3276"/>
</dbReference>
<reference evidence="3" key="1">
    <citation type="submission" date="2016-11" db="UniProtKB">
        <authorList>
            <consortium name="WormBaseParasite"/>
        </authorList>
    </citation>
    <scope>IDENTIFICATION</scope>
</reference>
<sequence length="126" mass="14068">MPKGQMLAMRNSSAEQMVDGDDQDLIKARRRQENEGHFEARCDPWAASFIAAHALSGQPEGFHGEMCGMQLEICTAFHYFVLSMEIYHFSDLVTGVNGKTFGRVIDNNETEIANLNIARTANDKCP</sequence>
<dbReference type="AlphaFoldDB" id="A0A1I8A4G8"/>
<evidence type="ECO:0000313" key="2">
    <source>
        <dbReference type="Proteomes" id="UP000095287"/>
    </source>
</evidence>
<evidence type="ECO:0000256" key="1">
    <source>
        <dbReference type="SAM" id="MobiDB-lite"/>
    </source>
</evidence>
<organism evidence="2 3">
    <name type="scientific">Steinernema glaseri</name>
    <dbReference type="NCBI Taxonomy" id="37863"/>
    <lineage>
        <taxon>Eukaryota</taxon>
        <taxon>Metazoa</taxon>
        <taxon>Ecdysozoa</taxon>
        <taxon>Nematoda</taxon>
        <taxon>Chromadorea</taxon>
        <taxon>Rhabditida</taxon>
        <taxon>Tylenchina</taxon>
        <taxon>Panagrolaimomorpha</taxon>
        <taxon>Strongyloidoidea</taxon>
        <taxon>Steinernematidae</taxon>
        <taxon>Steinernema</taxon>
    </lineage>
</organism>
<keyword evidence="2" id="KW-1185">Reference proteome</keyword>
<dbReference type="Proteomes" id="UP000095287">
    <property type="component" value="Unplaced"/>
</dbReference>